<reference evidence="1" key="1">
    <citation type="submission" date="2013-08" db="EMBL/GenBank/DDBJ databases">
        <authorList>
            <person name="Mendez C."/>
            <person name="Richter M."/>
            <person name="Ferrer M."/>
            <person name="Sanchez J."/>
        </authorList>
    </citation>
    <scope>NUCLEOTIDE SEQUENCE</scope>
</reference>
<comment type="caution">
    <text evidence="1">The sequence shown here is derived from an EMBL/GenBank/DDBJ whole genome shotgun (WGS) entry which is preliminary data.</text>
</comment>
<protein>
    <recommendedName>
        <fullName evidence="2">Antitoxin SocA-like Panacea domain-containing protein</fullName>
    </recommendedName>
</protein>
<name>T1CME7_9ZZZZ</name>
<proteinExistence type="predicted"/>
<gene>
    <name evidence="1" type="ORF">B1B_05185</name>
</gene>
<dbReference type="EMBL" id="AUZY01003272">
    <property type="protein sequence ID" value="EQD70085.1"/>
    <property type="molecule type" value="Genomic_DNA"/>
</dbReference>
<evidence type="ECO:0000313" key="1">
    <source>
        <dbReference type="EMBL" id="EQD70085.1"/>
    </source>
</evidence>
<dbReference type="AlphaFoldDB" id="T1CME7"/>
<reference evidence="1" key="2">
    <citation type="journal article" date="2014" name="ISME J.">
        <title>Microbial stratification in low pH oxic and suboxic macroscopic growths along an acid mine drainage.</title>
        <authorList>
            <person name="Mendez-Garcia C."/>
            <person name="Mesa V."/>
            <person name="Sprenger R.R."/>
            <person name="Richter M."/>
            <person name="Diez M.S."/>
            <person name="Solano J."/>
            <person name="Bargiela R."/>
            <person name="Golyshina O.V."/>
            <person name="Manteca A."/>
            <person name="Ramos J.L."/>
            <person name="Gallego J.R."/>
            <person name="Llorente I."/>
            <person name="Martins Dos Santos V.A."/>
            <person name="Jensen O.N."/>
            <person name="Pelaez A.I."/>
            <person name="Sanchez J."/>
            <person name="Ferrer M."/>
        </authorList>
    </citation>
    <scope>NUCLEOTIDE SEQUENCE</scope>
</reference>
<evidence type="ECO:0008006" key="2">
    <source>
        <dbReference type="Google" id="ProtNLM"/>
    </source>
</evidence>
<accession>T1CME7</accession>
<organism evidence="1">
    <name type="scientific">mine drainage metagenome</name>
    <dbReference type="NCBI Taxonomy" id="410659"/>
    <lineage>
        <taxon>unclassified sequences</taxon>
        <taxon>metagenomes</taxon>
        <taxon>ecological metagenomes</taxon>
    </lineage>
</organism>
<sequence length="184" mass="21634">MSNKEEILLSFFYAWGKTKRNNEKIPSVTHLQKEIFLLSRRTQFSTEKDLFKFIPLWYGPFSIDLSQELTDLQNKGFVGYDELSLSKNGFKEASIAWNKLSDYEKKQIIDVKSTYNFFSTTELIDHVYSMYPKFTKKSALKKEVVDQYFSGYLKENNLTEEDAVSAVILAKKNMRERDASSYRY</sequence>